<name>A0A0R1S1Y2_9LACO</name>
<dbReference type="Pfam" id="PF13457">
    <property type="entry name" value="GW"/>
    <property type="match status" value="2"/>
</dbReference>
<dbReference type="EMBL" id="AZEY01000104">
    <property type="protein sequence ID" value="KRL63238.1"/>
    <property type="molecule type" value="Genomic_DNA"/>
</dbReference>
<dbReference type="STRING" id="1423739.FC85_GL001668"/>
<evidence type="ECO:0000313" key="3">
    <source>
        <dbReference type="Proteomes" id="UP000052013"/>
    </source>
</evidence>
<feature type="domain" description="GW" evidence="1">
    <location>
        <begin position="187"/>
        <end position="236"/>
    </location>
</feature>
<dbReference type="Proteomes" id="UP000052013">
    <property type="component" value="Unassembled WGS sequence"/>
</dbReference>
<organism evidence="2 3">
    <name type="scientific">Lentilactobacillus diolivorans DSM 14421</name>
    <dbReference type="NCBI Taxonomy" id="1423739"/>
    <lineage>
        <taxon>Bacteria</taxon>
        <taxon>Bacillati</taxon>
        <taxon>Bacillota</taxon>
        <taxon>Bacilli</taxon>
        <taxon>Lactobacillales</taxon>
        <taxon>Lactobacillaceae</taxon>
        <taxon>Lentilactobacillus</taxon>
    </lineage>
</organism>
<proteinExistence type="predicted"/>
<reference evidence="2 3" key="1">
    <citation type="journal article" date="2015" name="Genome Announc.">
        <title>Expanding the biotechnology potential of lactobacilli through comparative genomics of 213 strains and associated genera.</title>
        <authorList>
            <person name="Sun Z."/>
            <person name="Harris H.M."/>
            <person name="McCann A."/>
            <person name="Guo C."/>
            <person name="Argimon S."/>
            <person name="Zhang W."/>
            <person name="Yang X."/>
            <person name="Jeffery I.B."/>
            <person name="Cooney J.C."/>
            <person name="Kagawa T.F."/>
            <person name="Liu W."/>
            <person name="Song Y."/>
            <person name="Salvetti E."/>
            <person name="Wrobel A."/>
            <person name="Rasinkangas P."/>
            <person name="Parkhill J."/>
            <person name="Rea M.C."/>
            <person name="O'Sullivan O."/>
            <person name="Ritari J."/>
            <person name="Douillard F.P."/>
            <person name="Paul Ross R."/>
            <person name="Yang R."/>
            <person name="Briner A.E."/>
            <person name="Felis G.E."/>
            <person name="de Vos W.M."/>
            <person name="Barrangou R."/>
            <person name="Klaenhammer T.R."/>
            <person name="Caufield P.W."/>
            <person name="Cui Y."/>
            <person name="Zhang H."/>
            <person name="O'Toole P.W."/>
        </authorList>
    </citation>
    <scope>NUCLEOTIDE SEQUENCE [LARGE SCALE GENOMIC DNA]</scope>
    <source>
        <strain evidence="2 3">DSM 14421</strain>
    </source>
</reference>
<gene>
    <name evidence="2" type="ORF">FC85_GL001668</name>
</gene>
<dbReference type="AlphaFoldDB" id="A0A0R1S1Y2"/>
<evidence type="ECO:0000259" key="1">
    <source>
        <dbReference type="Pfam" id="PF13457"/>
    </source>
</evidence>
<protein>
    <submittedName>
        <fullName evidence="2">Surface layer protein SlpC</fullName>
    </submittedName>
</protein>
<evidence type="ECO:0000313" key="2">
    <source>
        <dbReference type="EMBL" id="KRL63238.1"/>
    </source>
</evidence>
<sequence>MEESHLKLHLSHYFSALIITISLVTVTAFSKSADAATTVLTDEPLQTDANTRNYLPTGANALYSKVPGQSGAKVLAKATDLKTLATTADQGQTYFRGYRVAQTNDGNFYLKVVSFNKTYRGWIYVGTTNPADDSTQVSNGLKSVQTFKEGTLDPNVANTTYYFSTPKSSTLTVTQPDWTQYKVGRNLSATTSYVNDSLNVTKVGTKQNNRDNNATYYYVQDAANPQVNGWIKASELTTVKQTYNY</sequence>
<dbReference type="InterPro" id="IPR025987">
    <property type="entry name" value="GW_dom"/>
</dbReference>
<comment type="caution">
    <text evidence="2">The sequence shown here is derived from an EMBL/GenBank/DDBJ whole genome shotgun (WGS) entry which is preliminary data.</text>
</comment>
<feature type="domain" description="GW" evidence="1">
    <location>
        <begin position="57"/>
        <end position="123"/>
    </location>
</feature>
<accession>A0A0R1S1Y2</accession>
<dbReference type="PATRIC" id="fig|1423739.3.peg.1750"/>